<dbReference type="PROSITE" id="PS50043">
    <property type="entry name" value="HTH_LUXR_2"/>
    <property type="match status" value="1"/>
</dbReference>
<reference evidence="4 5" key="1">
    <citation type="submission" date="2020-01" db="EMBL/GenBank/DDBJ databases">
        <title>Herbidospora sp. NEAU-GS84 nov., a novel actinomycete isolated from soil.</title>
        <authorList>
            <person name="Han L."/>
        </authorList>
    </citation>
    <scope>NUCLEOTIDE SEQUENCE [LARGE SCALE GENOMIC DNA]</scope>
    <source>
        <strain evidence="4 5">NEAU-GS84</strain>
    </source>
</reference>
<protein>
    <submittedName>
        <fullName evidence="4">AAA family ATPase</fullName>
    </submittedName>
</protein>
<dbReference type="InterPro" id="IPR000792">
    <property type="entry name" value="Tscrpt_reg_LuxR_C"/>
</dbReference>
<organism evidence="4 5">
    <name type="scientific">Herbidospora solisilvae</name>
    <dbReference type="NCBI Taxonomy" id="2696284"/>
    <lineage>
        <taxon>Bacteria</taxon>
        <taxon>Bacillati</taxon>
        <taxon>Actinomycetota</taxon>
        <taxon>Actinomycetes</taxon>
        <taxon>Streptosporangiales</taxon>
        <taxon>Streptosporangiaceae</taxon>
        <taxon>Herbidospora</taxon>
    </lineage>
</organism>
<dbReference type="Pfam" id="PF13191">
    <property type="entry name" value="AAA_16"/>
    <property type="match status" value="1"/>
</dbReference>
<dbReference type="Gene3D" id="1.10.10.10">
    <property type="entry name" value="Winged helix-like DNA-binding domain superfamily/Winged helix DNA-binding domain"/>
    <property type="match status" value="1"/>
</dbReference>
<proteinExistence type="predicted"/>
<evidence type="ECO:0000313" key="5">
    <source>
        <dbReference type="Proteomes" id="UP000479526"/>
    </source>
</evidence>
<dbReference type="InterPro" id="IPR041664">
    <property type="entry name" value="AAA_16"/>
</dbReference>
<dbReference type="PROSITE" id="PS00622">
    <property type="entry name" value="HTH_LUXR_1"/>
    <property type="match status" value="1"/>
</dbReference>
<dbReference type="GO" id="GO:0003677">
    <property type="term" value="F:DNA binding"/>
    <property type="evidence" value="ECO:0007669"/>
    <property type="project" value="InterPro"/>
</dbReference>
<dbReference type="PANTHER" id="PTHR16305">
    <property type="entry name" value="TESTICULAR SOLUBLE ADENYLYL CYCLASE"/>
    <property type="match status" value="1"/>
</dbReference>
<dbReference type="SUPFAM" id="SSF46894">
    <property type="entry name" value="C-terminal effector domain of the bipartite response regulators"/>
    <property type="match status" value="1"/>
</dbReference>
<comment type="caution">
    <text evidence="4">The sequence shown here is derived from an EMBL/GenBank/DDBJ whole genome shotgun (WGS) entry which is preliminary data.</text>
</comment>
<sequence length="857" mass="90021">MFVGREAESAALAGALETGGLAEVTGEPGIGKTHLLTRFAREAGGRGVKVFRGVATEYERDLPHRVFEDALGPLDGGDRLALARTVRAHLAELGRVALILDDLHWADPASCELLASLVRRPAEELLLVCAYRDRQAGHRLLGALAEAGPAAVPHVRIKVGPLSLGEARELVGDRPELRDLHDESGGNPLYLKGLAGGAAGSTLTGLLSGELARLSDMELRAAQAGAVLGDAFTPDDVAMLGPVPAVLGELAARDLIRDTGDGRFRFRHPLLRQLVYEGADPAWRMLAHRLAARELSALGAPVREVAHHVARTASRHEPGDLPTLMAAAREAVNIAPAAAVEWLRAAQPLVGDLTDPVSVQLHVLLAQALIYDGRLEDARAALHELLPHLPVGHRSELVAACAVVERLLGRYAEAASLLTNEAAKGGKGAWLHRELATLRLHLGDVPAALADISAAVEAAGNPEEEAAGHSLLAFAAAYEGTPGPAAEAVDAAAHAADALNDAAATRELTALTRLVWAESFLERQADAERHARRALTLARSLSRSGLLADVLMALTQLCGRTGRLAEAIRFGEEAEDVACQSGSPLLLALVRSILAESVVYTDVERAVSLATWAADSVAGVDGWWSASTVCLSAQVLLSAGEPDRARWMLLGIGGGVGMPQCQPGYRPMWLETLTQALLGCDEVAWASAAANAALAAAGALALPAQHAFASRALACVRAAEGDLAGAAESAARSVELFGAAGFRPHMARTLIMTAPFRDDGHKALATAKALAVEVGAGVLAEEAEREQRRLAARGPRRGDLLTKRERQIAELAKTGLTSKEIAARLMLSSRTVDDHLAHVYRKLGVSSRTALANVLGV</sequence>
<gene>
    <name evidence="4" type="ORF">GT755_25050</name>
</gene>
<dbReference type="SMART" id="SM00421">
    <property type="entry name" value="HTH_LUXR"/>
    <property type="match status" value="1"/>
</dbReference>
<dbReference type="SMART" id="SM00382">
    <property type="entry name" value="AAA"/>
    <property type="match status" value="1"/>
</dbReference>
<dbReference type="EMBL" id="WXEW01000007">
    <property type="protein sequence ID" value="NAS24941.1"/>
    <property type="molecule type" value="Genomic_DNA"/>
</dbReference>
<dbReference type="GO" id="GO:0005524">
    <property type="term" value="F:ATP binding"/>
    <property type="evidence" value="ECO:0007669"/>
    <property type="project" value="UniProtKB-KW"/>
</dbReference>
<dbReference type="GO" id="GO:0004016">
    <property type="term" value="F:adenylate cyclase activity"/>
    <property type="evidence" value="ECO:0007669"/>
    <property type="project" value="TreeGrafter"/>
</dbReference>
<dbReference type="Gene3D" id="3.40.50.300">
    <property type="entry name" value="P-loop containing nucleotide triphosphate hydrolases"/>
    <property type="match status" value="1"/>
</dbReference>
<evidence type="ECO:0000256" key="1">
    <source>
        <dbReference type="ARBA" id="ARBA00022741"/>
    </source>
</evidence>
<accession>A0A7C9JEY3</accession>
<dbReference type="PANTHER" id="PTHR16305:SF35">
    <property type="entry name" value="TRANSCRIPTIONAL ACTIVATOR DOMAIN"/>
    <property type="match status" value="1"/>
</dbReference>
<evidence type="ECO:0000256" key="2">
    <source>
        <dbReference type="ARBA" id="ARBA00022840"/>
    </source>
</evidence>
<dbReference type="SUPFAM" id="SSF48452">
    <property type="entry name" value="TPR-like"/>
    <property type="match status" value="2"/>
</dbReference>
<evidence type="ECO:0000259" key="3">
    <source>
        <dbReference type="PROSITE" id="PS50043"/>
    </source>
</evidence>
<dbReference type="GO" id="GO:0006355">
    <property type="term" value="P:regulation of DNA-templated transcription"/>
    <property type="evidence" value="ECO:0007669"/>
    <property type="project" value="InterPro"/>
</dbReference>
<dbReference type="InterPro" id="IPR036388">
    <property type="entry name" value="WH-like_DNA-bd_sf"/>
</dbReference>
<keyword evidence="1" id="KW-0547">Nucleotide-binding</keyword>
<keyword evidence="5" id="KW-1185">Reference proteome</keyword>
<dbReference type="SUPFAM" id="SSF52540">
    <property type="entry name" value="P-loop containing nucleoside triphosphate hydrolases"/>
    <property type="match status" value="1"/>
</dbReference>
<evidence type="ECO:0000313" key="4">
    <source>
        <dbReference type="EMBL" id="NAS24941.1"/>
    </source>
</evidence>
<dbReference type="InterPro" id="IPR011990">
    <property type="entry name" value="TPR-like_helical_dom_sf"/>
</dbReference>
<keyword evidence="2" id="KW-0067">ATP-binding</keyword>
<feature type="domain" description="HTH luxR-type" evidence="3">
    <location>
        <begin position="794"/>
        <end position="857"/>
    </location>
</feature>
<dbReference type="Pfam" id="PF00196">
    <property type="entry name" value="GerE"/>
    <property type="match status" value="1"/>
</dbReference>
<dbReference type="PRINTS" id="PR00038">
    <property type="entry name" value="HTHLUXR"/>
</dbReference>
<dbReference type="InterPro" id="IPR003593">
    <property type="entry name" value="AAA+_ATPase"/>
</dbReference>
<name>A0A7C9JEY3_9ACTN</name>
<dbReference type="GO" id="GO:0005737">
    <property type="term" value="C:cytoplasm"/>
    <property type="evidence" value="ECO:0007669"/>
    <property type="project" value="TreeGrafter"/>
</dbReference>
<dbReference type="CDD" id="cd06170">
    <property type="entry name" value="LuxR_C_like"/>
    <property type="match status" value="1"/>
</dbReference>
<dbReference type="InterPro" id="IPR016032">
    <property type="entry name" value="Sig_transdc_resp-reg_C-effctor"/>
</dbReference>
<dbReference type="Proteomes" id="UP000479526">
    <property type="component" value="Unassembled WGS sequence"/>
</dbReference>
<dbReference type="AlphaFoldDB" id="A0A7C9JEY3"/>
<dbReference type="InterPro" id="IPR027417">
    <property type="entry name" value="P-loop_NTPase"/>
</dbReference>
<dbReference type="RefSeq" id="WP_161482057.1">
    <property type="nucleotide sequence ID" value="NZ_WXEW01000007.1"/>
</dbReference>
<dbReference type="Gene3D" id="1.25.40.10">
    <property type="entry name" value="Tetratricopeptide repeat domain"/>
    <property type="match status" value="1"/>
</dbReference>